<dbReference type="AlphaFoldDB" id="A0A7Y6NME6"/>
<keyword evidence="2" id="KW-1185">Reference proteome</keyword>
<evidence type="ECO:0000313" key="2">
    <source>
        <dbReference type="Proteomes" id="UP000529637"/>
    </source>
</evidence>
<sequence>MNPTRRREVPDPLTLDDALRQSVPLARLRERIDASNGRFAAIQRQLPRALAPHVKPGPLDDESWSLLVPNGAVGAKLRQLQPVLESALREAGWPARTIRIKVVG</sequence>
<comment type="caution">
    <text evidence="1">The sequence shown here is derived from an EMBL/GenBank/DDBJ whole genome shotgun (WGS) entry which is preliminary data.</text>
</comment>
<dbReference type="Proteomes" id="UP000529637">
    <property type="component" value="Unassembled WGS sequence"/>
</dbReference>
<reference evidence="1 2" key="1">
    <citation type="submission" date="2020-06" db="EMBL/GenBank/DDBJ databases">
        <title>Schlegella sp. ID0723 isolated from air conditioner.</title>
        <authorList>
            <person name="Kim D.Y."/>
            <person name="Kim D.-U."/>
        </authorList>
    </citation>
    <scope>NUCLEOTIDE SEQUENCE [LARGE SCALE GENOMIC DNA]</scope>
    <source>
        <strain evidence="1 2">ID0723</strain>
    </source>
</reference>
<dbReference type="EMBL" id="JABWMJ010000003">
    <property type="protein sequence ID" value="NUZ05752.1"/>
    <property type="molecule type" value="Genomic_DNA"/>
</dbReference>
<dbReference type="RefSeq" id="WP_176067997.1">
    <property type="nucleotide sequence ID" value="NZ_JABWMJ010000003.1"/>
</dbReference>
<organism evidence="1 2">
    <name type="scientific">Piscinibacter koreensis</name>
    <dbReference type="NCBI Taxonomy" id="2742824"/>
    <lineage>
        <taxon>Bacteria</taxon>
        <taxon>Pseudomonadati</taxon>
        <taxon>Pseudomonadota</taxon>
        <taxon>Betaproteobacteria</taxon>
        <taxon>Burkholderiales</taxon>
        <taxon>Sphaerotilaceae</taxon>
        <taxon>Piscinibacter</taxon>
    </lineage>
</organism>
<accession>A0A7Y6NME6</accession>
<evidence type="ECO:0000313" key="1">
    <source>
        <dbReference type="EMBL" id="NUZ05752.1"/>
    </source>
</evidence>
<name>A0A7Y6NME6_9BURK</name>
<gene>
    <name evidence="1" type="ORF">HQN59_08245</name>
</gene>
<protein>
    <recommendedName>
        <fullName evidence="3">DUF721 domain-containing protein</fullName>
    </recommendedName>
</protein>
<proteinExistence type="predicted"/>
<evidence type="ECO:0008006" key="3">
    <source>
        <dbReference type="Google" id="ProtNLM"/>
    </source>
</evidence>